<feature type="repeat" description="PPR" evidence="2">
    <location>
        <begin position="1095"/>
        <end position="1129"/>
    </location>
</feature>
<evidence type="ECO:0000256" key="1">
    <source>
        <dbReference type="ARBA" id="ARBA00022737"/>
    </source>
</evidence>
<dbReference type="EMBL" id="JABFUD020000016">
    <property type="protein sequence ID" value="KAI5068910.1"/>
    <property type="molecule type" value="Genomic_DNA"/>
</dbReference>
<name>A0A9D4UJC1_ADICA</name>
<feature type="repeat" description="PPR" evidence="2">
    <location>
        <begin position="250"/>
        <end position="284"/>
    </location>
</feature>
<protein>
    <recommendedName>
        <fullName evidence="5">Pentatricopeptide repeat-containing protein</fullName>
    </recommendedName>
</protein>
<feature type="repeat" description="PPR" evidence="2">
    <location>
        <begin position="992"/>
        <end position="1026"/>
    </location>
</feature>
<organism evidence="3 4">
    <name type="scientific">Adiantum capillus-veneris</name>
    <name type="common">Maidenhair fern</name>
    <dbReference type="NCBI Taxonomy" id="13818"/>
    <lineage>
        <taxon>Eukaryota</taxon>
        <taxon>Viridiplantae</taxon>
        <taxon>Streptophyta</taxon>
        <taxon>Embryophyta</taxon>
        <taxon>Tracheophyta</taxon>
        <taxon>Polypodiopsida</taxon>
        <taxon>Polypodiidae</taxon>
        <taxon>Polypodiales</taxon>
        <taxon>Pteridineae</taxon>
        <taxon>Pteridaceae</taxon>
        <taxon>Vittarioideae</taxon>
        <taxon>Adiantum</taxon>
    </lineage>
</organism>
<dbReference type="FunFam" id="1.25.40.10:FF:000031">
    <property type="entry name" value="Pentatricopeptide repeat-containing protein mitochondrial"/>
    <property type="match status" value="1"/>
</dbReference>
<feature type="repeat" description="PPR" evidence="2">
    <location>
        <begin position="957"/>
        <end position="991"/>
    </location>
</feature>
<dbReference type="PANTHER" id="PTHR47926:SF382">
    <property type="entry name" value="PENTACOTRIPEPTIDE-REPEAT REGION OF PRORP DOMAIN-CONTAINING PROTEIN"/>
    <property type="match status" value="1"/>
</dbReference>
<dbReference type="GO" id="GO:0048731">
    <property type="term" value="P:system development"/>
    <property type="evidence" value="ECO:0007669"/>
    <property type="project" value="UniProtKB-ARBA"/>
</dbReference>
<evidence type="ECO:0000313" key="3">
    <source>
        <dbReference type="EMBL" id="KAI5068910.1"/>
    </source>
</evidence>
<dbReference type="Gene3D" id="1.25.40.10">
    <property type="entry name" value="Tetratricopeptide repeat domain"/>
    <property type="match status" value="9"/>
</dbReference>
<dbReference type="NCBIfam" id="TIGR00756">
    <property type="entry name" value="PPR"/>
    <property type="match status" value="8"/>
</dbReference>
<feature type="repeat" description="PPR" evidence="2">
    <location>
        <begin position="755"/>
        <end position="789"/>
    </location>
</feature>
<keyword evidence="1" id="KW-0677">Repeat</keyword>
<dbReference type="Pfam" id="PF13041">
    <property type="entry name" value="PPR_2"/>
    <property type="match status" value="4"/>
</dbReference>
<dbReference type="Proteomes" id="UP000886520">
    <property type="component" value="Chromosome 16"/>
</dbReference>
<sequence>MCCIFQLNYLPSEHMECVSVSLWQGSSPSTLMRGSNSQLRCDRIASVSCRFQEDATESYCSNCDTWHSNEAADLLDWMVKVPDVNDIMSIVQKCRKEKDLSRAKRVHLQMCDHGLEAQNVLANHLVTMFVCCGDMPLAQQAFQRLDERTEIAWTSMIQGFYEREEFLLILELFEAMQVNCVHPSSFTLVTLLKSCTKLRKSDKGKKIHAEIIQQGFETVSFVGNSLVDMYAKCGLPMEARDVFDELRDPDIVSWTALISGYSEQGLEEEALSFLEEMKGKGFFPSAITLFCGLKACGSIGALQNGQEIHTDIVYAGLENNLSVGNTLLDMYAKCGSMHEAQRVFDQLPTNDVVSWTALLLGYSELEFGNEALECFEQMKVEGVFPDAIAFVSGLKACNGLGDTRRGQLIHMEVAEEGFESSYLVGSALVDMYAKFGLLAEAHDVLRAMPVRDSVPWNALIGGYGEQGRGAQALSCVQAMQHEGCSLNPITFVCSLKGCGMVSDSENGQRLHDKVIKHGIERNSYVSNALIYMYTRCRMFIEAENLFNSLVVRDTISCNTMIAGYADHGYGEKALACWQQMQSEGVTANAITLVCGLQTCAILENVKKGREFHTNIVKKGFQGESIVGNAIVDMYVKCGSLTEACKVFESLLIRDVALWNTLIFGHVEHGLGGEAMKYLERMQQEDVCMDEITYVGSLKAVIDLGALNEGLKLHAQIVNDNLETNLMIGNTLIDMYAKLGMLAEGQDVFDTLPGRDVISWSALVSGYVEHNLYDTALACLENLECEELSPTALLLVRMLNACGGLKAIFKGQDINRQIIIFGLEKESFIGSALVDMYAKCGWLLEAEKTFTMLSEQDAAAWTGLIAGYSEHGSVIQTLQYLDRMEQAGFTPDAVCFLCSVKACVRIGAQDKGQELHAQIIREGLEINPYVGNSLVDMYAKFGLIVEAQDVFDELETRDVISWSSLIVGYADCGLIETAFQCLEQMQVKGVTPNEVAWNAVMLALSETQDNEDALSIYAQMLERGILPDFGTYVSIFRACGNSAALKAGQRFHSQVCNLHTIDGNGLIMTTALIDMYGKCGSMVDAQQAFDADPSGDIVKWNTLMSGYARQEKRKIVFTLWKHMRKMGLQSEVTYLSILSLCSHAGLVVKGQILFETMNQEYENAVIFKHCNCMVDLMGRAGQLEEAVHILDMMPAHPDRVAWGTVLGACRNWGNTQLSVQAFDNLSGLEEYESSVLTLMSNIYADSLFSKETENNGANEKQFYLKGIG</sequence>
<proteinExistence type="predicted"/>
<gene>
    <name evidence="3" type="ORF">GOP47_0017255</name>
</gene>
<dbReference type="OrthoDB" id="10359134at2759"/>
<evidence type="ECO:0000313" key="4">
    <source>
        <dbReference type="Proteomes" id="UP000886520"/>
    </source>
</evidence>
<dbReference type="GO" id="GO:0003723">
    <property type="term" value="F:RNA binding"/>
    <property type="evidence" value="ECO:0007669"/>
    <property type="project" value="InterPro"/>
</dbReference>
<dbReference type="Pfam" id="PF13812">
    <property type="entry name" value="PPR_3"/>
    <property type="match status" value="1"/>
</dbReference>
<dbReference type="InterPro" id="IPR046960">
    <property type="entry name" value="PPR_At4g14850-like_plant"/>
</dbReference>
<dbReference type="InterPro" id="IPR002885">
    <property type="entry name" value="PPR_rpt"/>
</dbReference>
<feature type="repeat" description="PPR" evidence="2">
    <location>
        <begin position="351"/>
        <end position="385"/>
    </location>
</feature>
<dbReference type="GO" id="GO:0009451">
    <property type="term" value="P:RNA modification"/>
    <property type="evidence" value="ECO:0007669"/>
    <property type="project" value="InterPro"/>
</dbReference>
<evidence type="ECO:0000256" key="2">
    <source>
        <dbReference type="PROSITE-ProRule" id="PRU00708"/>
    </source>
</evidence>
<keyword evidence="4" id="KW-1185">Reference proteome</keyword>
<dbReference type="PANTHER" id="PTHR47926">
    <property type="entry name" value="PENTATRICOPEPTIDE REPEAT-CONTAINING PROTEIN"/>
    <property type="match status" value="1"/>
</dbReference>
<dbReference type="FunFam" id="1.25.40.10:FF:000158">
    <property type="entry name" value="pentatricopeptide repeat-containing protein At2g33680"/>
    <property type="match status" value="1"/>
</dbReference>
<comment type="caution">
    <text evidence="3">The sequence shown here is derived from an EMBL/GenBank/DDBJ whole genome shotgun (WGS) entry which is preliminary data.</text>
</comment>
<dbReference type="Pfam" id="PF01535">
    <property type="entry name" value="PPR"/>
    <property type="match status" value="14"/>
</dbReference>
<feature type="repeat" description="PPR" evidence="2">
    <location>
        <begin position="654"/>
        <end position="688"/>
    </location>
</feature>
<dbReference type="FunFam" id="1.25.40.10:FF:000073">
    <property type="entry name" value="Pentatricopeptide repeat-containing protein chloroplastic"/>
    <property type="match status" value="1"/>
</dbReference>
<feature type="repeat" description="PPR" evidence="2">
    <location>
        <begin position="452"/>
        <end position="486"/>
    </location>
</feature>
<dbReference type="FunFam" id="1.25.40.10:FF:000344">
    <property type="entry name" value="Pentatricopeptide repeat-containing protein"/>
    <property type="match status" value="1"/>
</dbReference>
<dbReference type="AlphaFoldDB" id="A0A9D4UJC1"/>
<dbReference type="PROSITE" id="PS51375">
    <property type="entry name" value="PPR"/>
    <property type="match status" value="10"/>
</dbReference>
<dbReference type="InterPro" id="IPR011990">
    <property type="entry name" value="TPR-like_helical_dom_sf"/>
</dbReference>
<feature type="repeat" description="PPR" evidence="2">
    <location>
        <begin position="856"/>
        <end position="890"/>
    </location>
</feature>
<feature type="repeat" description="PPR" evidence="2">
    <location>
        <begin position="553"/>
        <end position="587"/>
    </location>
</feature>
<dbReference type="FunFam" id="1.25.40.10:FF:000285">
    <property type="entry name" value="Pentatricopeptide repeat-containing protein, chloroplastic"/>
    <property type="match status" value="2"/>
</dbReference>
<reference evidence="3" key="1">
    <citation type="submission" date="2021-01" db="EMBL/GenBank/DDBJ databases">
        <title>Adiantum capillus-veneris genome.</title>
        <authorList>
            <person name="Fang Y."/>
            <person name="Liao Q."/>
        </authorList>
    </citation>
    <scope>NUCLEOTIDE SEQUENCE</scope>
    <source>
        <strain evidence="3">H3</strain>
        <tissue evidence="3">Leaf</tissue>
    </source>
</reference>
<accession>A0A9D4UJC1</accession>
<evidence type="ECO:0008006" key="5">
    <source>
        <dbReference type="Google" id="ProtNLM"/>
    </source>
</evidence>